<evidence type="ECO:0000313" key="7">
    <source>
        <dbReference type="Proteomes" id="UP000182152"/>
    </source>
</evidence>
<feature type="domain" description="Tyr recombinase" evidence="5">
    <location>
        <begin position="177"/>
        <end position="379"/>
    </location>
</feature>
<comment type="similarity">
    <text evidence="1">Belongs to the 'phage' integrase family.</text>
</comment>
<dbReference type="RefSeq" id="WP_071854500.1">
    <property type="nucleotide sequence ID" value="NZ_JXLB01000002.1"/>
</dbReference>
<dbReference type="Gene3D" id="1.10.443.10">
    <property type="entry name" value="Intergrase catalytic core"/>
    <property type="match status" value="1"/>
</dbReference>
<dbReference type="PROSITE" id="PS51898">
    <property type="entry name" value="TYR_RECOMBINASE"/>
    <property type="match status" value="1"/>
</dbReference>
<evidence type="ECO:0000256" key="2">
    <source>
        <dbReference type="ARBA" id="ARBA00022908"/>
    </source>
</evidence>
<keyword evidence="7" id="KW-1185">Reference proteome</keyword>
<evidence type="ECO:0000259" key="5">
    <source>
        <dbReference type="PROSITE" id="PS51898"/>
    </source>
</evidence>
<dbReference type="InterPro" id="IPR013762">
    <property type="entry name" value="Integrase-like_cat_sf"/>
</dbReference>
<dbReference type="InterPro" id="IPR002104">
    <property type="entry name" value="Integrase_catalytic"/>
</dbReference>
<dbReference type="SUPFAM" id="SSF56349">
    <property type="entry name" value="DNA breaking-rejoining enzymes"/>
    <property type="match status" value="1"/>
</dbReference>
<reference evidence="6 7" key="1">
    <citation type="submission" date="2014-12" db="EMBL/GenBank/DDBJ databases">
        <title>Draft genome sequences of 29 type strains of Enterococci.</title>
        <authorList>
            <person name="Zhong Z."/>
            <person name="Sun Z."/>
            <person name="Liu W."/>
            <person name="Zhang W."/>
            <person name="Zhang H."/>
        </authorList>
    </citation>
    <scope>NUCLEOTIDE SEQUENCE [LARGE SCALE GENOMIC DNA]</scope>
    <source>
        <strain evidence="6 7">DSM 15687</strain>
    </source>
</reference>
<comment type="caution">
    <text evidence="6">The sequence shown here is derived from an EMBL/GenBank/DDBJ whole genome shotgun (WGS) entry which is preliminary data.</text>
</comment>
<dbReference type="InterPro" id="IPR028259">
    <property type="entry name" value="AP2-like_int_N"/>
</dbReference>
<dbReference type="InterPro" id="IPR010998">
    <property type="entry name" value="Integrase_recombinase_N"/>
</dbReference>
<dbReference type="CDD" id="cd01189">
    <property type="entry name" value="INT_ICEBs1_C_like"/>
    <property type="match status" value="1"/>
</dbReference>
<keyword evidence="2" id="KW-0229">DNA integration</keyword>
<dbReference type="InterPro" id="IPR004107">
    <property type="entry name" value="Integrase_SAM-like_N"/>
</dbReference>
<keyword evidence="3" id="KW-0238">DNA-binding</keyword>
<sequence>MARVDKYIKKNGETAYKFRIFLGLDYNGKQKYIKKSGFSTKKQALEKLAEIEGKIETEQKYIQLSFQDMYKEWLITYKDSVRLVTYNRTIDLFRLKILPVFGKKYVDEITTEFCQQILNKWAKEYHKYKALKGYTQQILDLAIKKDLIQKNPMRLCTMPKINKSRMNIANTVELTSSNIENYYDKNELNNFLDVLEQNYDYMWFTAFRLLAFTGMRKGELMALRWSDIRADSIIVNKSMTMIKRIAYVSDTKNEQSNRVISIDPTTSNILMTWKEKQQARYINVRDNHLVFTRDIPLKHEKDQPFDPDYLNRCMKTVVKENKEIREITIHGFRHTHCSLLFEAGATLKEVQDRLGHANSDITLKIYTHVTTEAKRETANKLALYLDS</sequence>
<organism evidence="6 7">
    <name type="scientific">Enterococcus ratti</name>
    <dbReference type="NCBI Taxonomy" id="150033"/>
    <lineage>
        <taxon>Bacteria</taxon>
        <taxon>Bacillati</taxon>
        <taxon>Bacillota</taxon>
        <taxon>Bacilli</taxon>
        <taxon>Lactobacillales</taxon>
        <taxon>Enterococcaceae</taxon>
        <taxon>Enterococcus</taxon>
    </lineage>
</organism>
<dbReference type="PANTHER" id="PTHR30349:SF64">
    <property type="entry name" value="PROPHAGE INTEGRASE INTD-RELATED"/>
    <property type="match status" value="1"/>
</dbReference>
<keyword evidence="4" id="KW-0233">DNA recombination</keyword>
<evidence type="ECO:0000256" key="4">
    <source>
        <dbReference type="ARBA" id="ARBA00023172"/>
    </source>
</evidence>
<dbReference type="Proteomes" id="UP000182152">
    <property type="component" value="Unassembled WGS sequence"/>
</dbReference>
<evidence type="ECO:0000313" key="6">
    <source>
        <dbReference type="EMBL" id="OJG83666.1"/>
    </source>
</evidence>
<dbReference type="InterPro" id="IPR011010">
    <property type="entry name" value="DNA_brk_join_enz"/>
</dbReference>
<dbReference type="InterPro" id="IPR050090">
    <property type="entry name" value="Tyrosine_recombinase_XerCD"/>
</dbReference>
<dbReference type="PANTHER" id="PTHR30349">
    <property type="entry name" value="PHAGE INTEGRASE-RELATED"/>
    <property type="match status" value="1"/>
</dbReference>
<gene>
    <name evidence="6" type="ORF">RV14_GL000900</name>
</gene>
<dbReference type="OrthoDB" id="9803188at2"/>
<proteinExistence type="inferred from homology"/>
<dbReference type="GO" id="GO:0015074">
    <property type="term" value="P:DNA integration"/>
    <property type="evidence" value="ECO:0007669"/>
    <property type="project" value="UniProtKB-KW"/>
</dbReference>
<evidence type="ECO:0000256" key="3">
    <source>
        <dbReference type="ARBA" id="ARBA00023125"/>
    </source>
</evidence>
<dbReference type="Pfam" id="PF00589">
    <property type="entry name" value="Phage_integrase"/>
    <property type="match status" value="1"/>
</dbReference>
<dbReference type="GO" id="GO:0006310">
    <property type="term" value="P:DNA recombination"/>
    <property type="evidence" value="ECO:0007669"/>
    <property type="project" value="UniProtKB-KW"/>
</dbReference>
<dbReference type="AlphaFoldDB" id="A0A1L8WRM8"/>
<dbReference type="GO" id="GO:0003677">
    <property type="term" value="F:DNA binding"/>
    <property type="evidence" value="ECO:0007669"/>
    <property type="project" value="UniProtKB-KW"/>
</dbReference>
<accession>A0A1L8WRM8</accession>
<dbReference type="EMBL" id="JXLB01000002">
    <property type="protein sequence ID" value="OJG83666.1"/>
    <property type="molecule type" value="Genomic_DNA"/>
</dbReference>
<protein>
    <recommendedName>
        <fullName evidence="5">Tyr recombinase domain-containing protein</fullName>
    </recommendedName>
</protein>
<dbReference type="Pfam" id="PF14657">
    <property type="entry name" value="Arm-DNA-bind_4"/>
    <property type="match status" value="1"/>
</dbReference>
<dbReference type="Gene3D" id="1.10.150.130">
    <property type="match status" value="1"/>
</dbReference>
<dbReference type="Pfam" id="PF14659">
    <property type="entry name" value="Phage_int_SAM_3"/>
    <property type="match status" value="1"/>
</dbReference>
<evidence type="ECO:0000256" key="1">
    <source>
        <dbReference type="ARBA" id="ARBA00008857"/>
    </source>
</evidence>
<name>A0A1L8WRM8_9ENTE</name>
<dbReference type="STRING" id="150033.RV14_GL000900"/>